<gene>
    <name evidence="2" type="ORF">DGAL_LOCUS13100</name>
</gene>
<dbReference type="SUPFAM" id="SSF56219">
    <property type="entry name" value="DNase I-like"/>
    <property type="match status" value="1"/>
</dbReference>
<dbReference type="InterPro" id="IPR043502">
    <property type="entry name" value="DNA/RNA_pol_sf"/>
</dbReference>
<dbReference type="AlphaFoldDB" id="A0A8J2WNC7"/>
<dbReference type="GO" id="GO:0003824">
    <property type="term" value="F:catalytic activity"/>
    <property type="evidence" value="ECO:0007669"/>
    <property type="project" value="InterPro"/>
</dbReference>
<evidence type="ECO:0000259" key="1">
    <source>
        <dbReference type="PROSITE" id="PS50878"/>
    </source>
</evidence>
<dbReference type="Gene3D" id="3.60.10.10">
    <property type="entry name" value="Endonuclease/exonuclease/phosphatase"/>
    <property type="match status" value="1"/>
</dbReference>
<name>A0A8J2WNC7_9CRUS</name>
<sequence>MGGGVAVLVKKGIQSNILQLPRFSNIEAIGVSIKLNNIALEAISVYCPNGNTCSYQEIESLFNSSTNSIVIGGDFNAHSRIWDDHHPPNACGKAISDFLLNDNTRSLSTPKNLNTRPSIHDFTSSTIDLTFTSTDLALFTSISTGSYWSSDHLPVFITIDIDNQSMFSPLPKWRFDDDLWEDWNMEVTTHLNNVNFSAIEDPREAHLKFTEAITISSSKYFKYAQKNLPREKLRPWWTKECRIATRNVRKAHSRWKESLLQTDKTNLNRLEAIKKKTILAAKNKSWSDFIDSLGAPKNSTKFWNFTKSMASGVQEPSLCKFPLVHNAATINSYEDKANLLLDQFCPIEHPQFEEHTFDAKIVESLQDNSPHPVNSEFTTIEINNCLQDLKSKAMGPDLIHNRMLKNLNNTNRMALTHLINTLFITGFVPEVWKSATVIPLLKPGKDPSKTDSYRPISLTSCLAKIMEKAINNRLIWYLDKKNLLPKFQTGFRRHCSTLDNIMHLESHIKLAFSKAKMCTSVFLDLANAYPSTWIPGLSYKLTKMDIKGTMLRWLSNFLNNRTLRVRVGTALSDERTILKGVPQGCVLSPLLFNIMMSDFPQPPVGVHLGLFADDIEMHAISKSKMKLPYFSNHTSMILKTGWRNGDSRYQLVNVQP</sequence>
<dbReference type="Pfam" id="PF00078">
    <property type="entry name" value="RVT_1"/>
    <property type="match status" value="1"/>
</dbReference>
<dbReference type="CDD" id="cd01650">
    <property type="entry name" value="RT_nLTR_like"/>
    <property type="match status" value="1"/>
</dbReference>
<proteinExistence type="predicted"/>
<keyword evidence="3" id="KW-1185">Reference proteome</keyword>
<dbReference type="PANTHER" id="PTHR19446">
    <property type="entry name" value="REVERSE TRANSCRIPTASES"/>
    <property type="match status" value="1"/>
</dbReference>
<protein>
    <recommendedName>
        <fullName evidence="1">Reverse transcriptase domain-containing protein</fullName>
    </recommendedName>
</protein>
<dbReference type="SUPFAM" id="SSF56672">
    <property type="entry name" value="DNA/RNA polymerases"/>
    <property type="match status" value="1"/>
</dbReference>
<dbReference type="InterPro" id="IPR005135">
    <property type="entry name" value="Endo/exonuclease/phosphatase"/>
</dbReference>
<dbReference type="EMBL" id="CAKKLH010000293">
    <property type="protein sequence ID" value="CAH0109617.1"/>
    <property type="molecule type" value="Genomic_DNA"/>
</dbReference>
<dbReference type="GO" id="GO:0071897">
    <property type="term" value="P:DNA biosynthetic process"/>
    <property type="evidence" value="ECO:0007669"/>
    <property type="project" value="UniProtKB-ARBA"/>
</dbReference>
<dbReference type="Pfam" id="PF14529">
    <property type="entry name" value="Exo_endo_phos_2"/>
    <property type="match status" value="1"/>
</dbReference>
<comment type="caution">
    <text evidence="2">The sequence shown here is derived from an EMBL/GenBank/DDBJ whole genome shotgun (WGS) entry which is preliminary data.</text>
</comment>
<evidence type="ECO:0000313" key="3">
    <source>
        <dbReference type="Proteomes" id="UP000789390"/>
    </source>
</evidence>
<dbReference type="PROSITE" id="PS50878">
    <property type="entry name" value="RT_POL"/>
    <property type="match status" value="1"/>
</dbReference>
<reference evidence="2" key="1">
    <citation type="submission" date="2021-11" db="EMBL/GenBank/DDBJ databases">
        <authorList>
            <person name="Schell T."/>
        </authorList>
    </citation>
    <scope>NUCLEOTIDE SEQUENCE</scope>
    <source>
        <strain evidence="2">M5</strain>
    </source>
</reference>
<organism evidence="2 3">
    <name type="scientific">Daphnia galeata</name>
    <dbReference type="NCBI Taxonomy" id="27404"/>
    <lineage>
        <taxon>Eukaryota</taxon>
        <taxon>Metazoa</taxon>
        <taxon>Ecdysozoa</taxon>
        <taxon>Arthropoda</taxon>
        <taxon>Crustacea</taxon>
        <taxon>Branchiopoda</taxon>
        <taxon>Diplostraca</taxon>
        <taxon>Cladocera</taxon>
        <taxon>Anomopoda</taxon>
        <taxon>Daphniidae</taxon>
        <taxon>Daphnia</taxon>
    </lineage>
</organism>
<dbReference type="Proteomes" id="UP000789390">
    <property type="component" value="Unassembled WGS sequence"/>
</dbReference>
<dbReference type="InterPro" id="IPR036691">
    <property type="entry name" value="Endo/exonu/phosph_ase_sf"/>
</dbReference>
<dbReference type="OrthoDB" id="6381824at2759"/>
<accession>A0A8J2WNC7</accession>
<feature type="domain" description="Reverse transcriptase" evidence="1">
    <location>
        <begin position="421"/>
        <end position="656"/>
    </location>
</feature>
<evidence type="ECO:0000313" key="2">
    <source>
        <dbReference type="EMBL" id="CAH0109617.1"/>
    </source>
</evidence>
<dbReference type="InterPro" id="IPR000477">
    <property type="entry name" value="RT_dom"/>
</dbReference>